<dbReference type="Proteomes" id="UP000027265">
    <property type="component" value="Unassembled WGS sequence"/>
</dbReference>
<reference evidence="2" key="1">
    <citation type="journal article" date="2014" name="Proc. Natl. Acad. Sci. U.S.A.">
        <title>Extensive sampling of basidiomycete genomes demonstrates inadequacy of the white-rot/brown-rot paradigm for wood decay fungi.</title>
        <authorList>
            <person name="Riley R."/>
            <person name="Salamov A.A."/>
            <person name="Brown D.W."/>
            <person name="Nagy L.G."/>
            <person name="Floudas D."/>
            <person name="Held B.W."/>
            <person name="Levasseur A."/>
            <person name="Lombard V."/>
            <person name="Morin E."/>
            <person name="Otillar R."/>
            <person name="Lindquist E.A."/>
            <person name="Sun H."/>
            <person name="LaButti K.M."/>
            <person name="Schmutz J."/>
            <person name="Jabbour D."/>
            <person name="Luo H."/>
            <person name="Baker S.E."/>
            <person name="Pisabarro A.G."/>
            <person name="Walton J.D."/>
            <person name="Blanchette R.A."/>
            <person name="Henrissat B."/>
            <person name="Martin F."/>
            <person name="Cullen D."/>
            <person name="Hibbett D.S."/>
            <person name="Grigoriev I.V."/>
        </authorList>
    </citation>
    <scope>NUCLEOTIDE SEQUENCE [LARGE SCALE GENOMIC DNA]</scope>
    <source>
        <strain evidence="2">MUCL 33604</strain>
    </source>
</reference>
<organism evidence="1 2">
    <name type="scientific">Jaapia argillacea MUCL 33604</name>
    <dbReference type="NCBI Taxonomy" id="933084"/>
    <lineage>
        <taxon>Eukaryota</taxon>
        <taxon>Fungi</taxon>
        <taxon>Dikarya</taxon>
        <taxon>Basidiomycota</taxon>
        <taxon>Agaricomycotina</taxon>
        <taxon>Agaricomycetes</taxon>
        <taxon>Agaricomycetidae</taxon>
        <taxon>Jaapiales</taxon>
        <taxon>Jaapiaceae</taxon>
        <taxon>Jaapia</taxon>
    </lineage>
</organism>
<name>A0A067PJK8_9AGAM</name>
<dbReference type="EMBL" id="KL197730">
    <property type="protein sequence ID" value="KDQ54020.1"/>
    <property type="molecule type" value="Genomic_DNA"/>
</dbReference>
<dbReference type="InParanoid" id="A0A067PJK8"/>
<dbReference type="OrthoDB" id="2776460at2759"/>
<accession>A0A067PJK8</accession>
<proteinExistence type="predicted"/>
<dbReference type="AlphaFoldDB" id="A0A067PJK8"/>
<dbReference type="HOGENOM" id="CLU_1695735_0_0_1"/>
<protein>
    <submittedName>
        <fullName evidence="1">Uncharacterized protein</fullName>
    </submittedName>
</protein>
<sequence>MLAAILDTPLKSPPTTSSLSEFPTSQQFAYHYYPQPILFYPAEMVQAYIYVSQYRPVGGNANGEPTEFHLDVANDVDPRRSRRFIKNTLVAEINEGCLDDVHTMIRDQPIRNNITTWSCQDFVMEAIESLHDADLLEVSDGEYEEVMNELLGEFY</sequence>
<evidence type="ECO:0000313" key="2">
    <source>
        <dbReference type="Proteomes" id="UP000027265"/>
    </source>
</evidence>
<keyword evidence="2" id="KW-1185">Reference proteome</keyword>
<gene>
    <name evidence="1" type="ORF">JAAARDRAFT_209511</name>
</gene>
<evidence type="ECO:0000313" key="1">
    <source>
        <dbReference type="EMBL" id="KDQ54020.1"/>
    </source>
</evidence>